<gene>
    <name evidence="7" type="ORF">FHW16_005605</name>
</gene>
<dbReference type="CDD" id="cd00610">
    <property type="entry name" value="OAT_like"/>
    <property type="match status" value="1"/>
</dbReference>
<reference evidence="7 8" key="1">
    <citation type="submission" date="2020-07" db="EMBL/GenBank/DDBJ databases">
        <title>Genomic Encyclopedia of Type Strains, Phase IV (KMG-V): Genome sequencing to study the core and pangenomes of soil and plant-associated prokaryotes.</title>
        <authorList>
            <person name="Whitman W."/>
        </authorList>
    </citation>
    <scope>NUCLEOTIDE SEQUENCE [LARGE SCALE GENOMIC DNA]</scope>
    <source>
        <strain evidence="7 8">AN3</strain>
    </source>
</reference>
<dbReference type="Proteomes" id="UP000549052">
    <property type="component" value="Unassembled WGS sequence"/>
</dbReference>
<keyword evidence="4 7" id="KW-0808">Transferase</keyword>
<dbReference type="PANTHER" id="PTHR43094:SF1">
    <property type="entry name" value="AMINOTRANSFERASE CLASS-III"/>
    <property type="match status" value="1"/>
</dbReference>
<accession>A0A839EUK5</accession>
<comment type="similarity">
    <text evidence="2 6">Belongs to the class-III pyridoxal-phosphate-dependent aminotransferase family.</text>
</comment>
<dbReference type="PIRSF" id="PIRSF000521">
    <property type="entry name" value="Transaminase_4ab_Lys_Orn"/>
    <property type="match status" value="1"/>
</dbReference>
<dbReference type="InterPro" id="IPR015422">
    <property type="entry name" value="PyrdxlP-dep_Trfase_small"/>
</dbReference>
<dbReference type="EMBL" id="JACGXN010000017">
    <property type="protein sequence ID" value="MBA8881858.1"/>
    <property type="molecule type" value="Genomic_DNA"/>
</dbReference>
<dbReference type="SUPFAM" id="SSF53383">
    <property type="entry name" value="PLP-dependent transferases"/>
    <property type="match status" value="1"/>
</dbReference>
<evidence type="ECO:0000256" key="1">
    <source>
        <dbReference type="ARBA" id="ARBA00001933"/>
    </source>
</evidence>
<dbReference type="FunFam" id="3.40.640.10:FF:000014">
    <property type="entry name" value="Adenosylmethionine-8-amino-7-oxononanoate aminotransferase, probable"/>
    <property type="match status" value="1"/>
</dbReference>
<keyword evidence="5 6" id="KW-0663">Pyridoxal phosphate</keyword>
<dbReference type="NCBIfam" id="NF004767">
    <property type="entry name" value="PRK06105.1"/>
    <property type="match status" value="1"/>
</dbReference>
<comment type="caution">
    <text evidence="7">The sequence shown here is derived from an EMBL/GenBank/DDBJ whole genome shotgun (WGS) entry which is preliminary data.</text>
</comment>
<dbReference type="NCBIfam" id="NF005682">
    <property type="entry name" value="PRK07480.1"/>
    <property type="match status" value="1"/>
</dbReference>
<comment type="cofactor">
    <cofactor evidence="1">
        <name>pyridoxal 5'-phosphate</name>
        <dbReference type="ChEBI" id="CHEBI:597326"/>
    </cofactor>
</comment>
<name>A0A839EUK5_9HYPH</name>
<organism evidence="7 8">
    <name type="scientific">Phyllobacterium myrsinacearum</name>
    <dbReference type="NCBI Taxonomy" id="28101"/>
    <lineage>
        <taxon>Bacteria</taxon>
        <taxon>Pseudomonadati</taxon>
        <taxon>Pseudomonadota</taxon>
        <taxon>Alphaproteobacteria</taxon>
        <taxon>Hyphomicrobiales</taxon>
        <taxon>Phyllobacteriaceae</taxon>
        <taxon>Phyllobacterium</taxon>
    </lineage>
</organism>
<keyword evidence="8" id="KW-1185">Reference proteome</keyword>
<evidence type="ECO:0000256" key="6">
    <source>
        <dbReference type="RuleBase" id="RU003560"/>
    </source>
</evidence>
<dbReference type="Gene3D" id="3.40.640.10">
    <property type="entry name" value="Type I PLP-dependent aspartate aminotransferase-like (Major domain)"/>
    <property type="match status" value="1"/>
</dbReference>
<keyword evidence="3 7" id="KW-0032">Aminotransferase</keyword>
<protein>
    <submittedName>
        <fullName evidence="7">4-aminobutyrate--pyruvate transaminase</fullName>
        <ecNumber evidence="7">2.6.1.96</ecNumber>
    </submittedName>
</protein>
<evidence type="ECO:0000256" key="2">
    <source>
        <dbReference type="ARBA" id="ARBA00008954"/>
    </source>
</evidence>
<evidence type="ECO:0000313" key="8">
    <source>
        <dbReference type="Proteomes" id="UP000549052"/>
    </source>
</evidence>
<dbReference type="RefSeq" id="WP_182552410.1">
    <property type="nucleotide sequence ID" value="NZ_JACGXN010000017.1"/>
</dbReference>
<dbReference type="InterPro" id="IPR005814">
    <property type="entry name" value="Aminotrans_3"/>
</dbReference>
<dbReference type="GO" id="GO:0030170">
    <property type="term" value="F:pyridoxal phosphate binding"/>
    <property type="evidence" value="ECO:0007669"/>
    <property type="project" value="InterPro"/>
</dbReference>
<dbReference type="AlphaFoldDB" id="A0A839EUK5"/>
<evidence type="ECO:0000256" key="5">
    <source>
        <dbReference type="ARBA" id="ARBA00022898"/>
    </source>
</evidence>
<dbReference type="GO" id="GO:0034387">
    <property type="term" value="F:4-aminobutyrate:pyruvate transaminase activity"/>
    <property type="evidence" value="ECO:0007669"/>
    <property type="project" value="UniProtKB-EC"/>
</dbReference>
<evidence type="ECO:0000313" key="7">
    <source>
        <dbReference type="EMBL" id="MBA8881858.1"/>
    </source>
</evidence>
<dbReference type="PANTHER" id="PTHR43094">
    <property type="entry name" value="AMINOTRANSFERASE"/>
    <property type="match status" value="1"/>
</dbReference>
<dbReference type="Gene3D" id="3.90.1150.10">
    <property type="entry name" value="Aspartate Aminotransferase, domain 1"/>
    <property type="match status" value="1"/>
</dbReference>
<dbReference type="InterPro" id="IPR049704">
    <property type="entry name" value="Aminotrans_3_PPA_site"/>
</dbReference>
<keyword evidence="7" id="KW-0670">Pyruvate</keyword>
<evidence type="ECO:0000256" key="3">
    <source>
        <dbReference type="ARBA" id="ARBA00022576"/>
    </source>
</evidence>
<dbReference type="PROSITE" id="PS00600">
    <property type="entry name" value="AA_TRANSFER_CLASS_3"/>
    <property type="match status" value="1"/>
</dbReference>
<evidence type="ECO:0000256" key="4">
    <source>
        <dbReference type="ARBA" id="ARBA00022679"/>
    </source>
</evidence>
<dbReference type="InterPro" id="IPR015424">
    <property type="entry name" value="PyrdxlP-dep_Trfase"/>
</dbReference>
<dbReference type="InterPro" id="IPR015421">
    <property type="entry name" value="PyrdxlP-dep_Trfase_major"/>
</dbReference>
<dbReference type="Pfam" id="PF00202">
    <property type="entry name" value="Aminotran_3"/>
    <property type="match status" value="1"/>
</dbReference>
<dbReference type="EC" id="2.6.1.96" evidence="7"/>
<proteinExistence type="inferred from homology"/>
<sequence>MTYNSLRMRDISTHIHPQTNLALHETLGPTIMMRGEGAYVYDDDGKQYLEGMSGLWCAALGMSEKRLADVATRQLNTLPYYQNFAHRSTEPAIELAERLLKVAPVPMSKVLFQSSGSEANDTAIKLVWYYFHAMGQTQKRKIIARYRSYHGTSIASASLTGLPHLHRDFNLPLEGFLHVTCPHFYREGQPGETEEAFSTRLAEELDQLILAEGPETVGAFFAEPVMGTGGVIVPPAGYFEKIQAVLRKHDVLLVADEVITGFGRTGNWWGSQTYDMKPDIVTCAKALTAAYMPLSALLISERVYQGMRAQSEKIGVFGHGYTYGAHPVACAVGVEALRIYEEDGIIDNVPALAARMQAAMAPLADHPLIGEIRGVGLMWAVELVRDKQSKEAFAPDMQFGLGVQNRAFERGLVCRSLGTGIALAPPLICTEEQIDEIVARFTQALDASLDAYSASGGTSCG</sequence>